<reference evidence="3 4" key="1">
    <citation type="submission" date="2016-11" db="EMBL/GenBank/DDBJ databases">
        <authorList>
            <person name="Jaros S."/>
            <person name="Januszkiewicz K."/>
            <person name="Wedrychowicz H."/>
        </authorList>
    </citation>
    <scope>NUCLEOTIDE SEQUENCE [LARGE SCALE GENOMIC DNA]</scope>
    <source>
        <strain evidence="3 4">GAS499</strain>
    </source>
</reference>
<sequence length="281" mass="29152">MKFRILAATVRPRGRVFALLAATALAVSLQAPDASAQAPAPAPAAPKAKAKAAPKAAPGASAPAAQQAPAAGAPAAGAPPAGAPAAAGGQPQDQQVQLIYAPWTKFCLKGQDANAKQVCFTGKDGRIESGQPVIAAVIIEPEGEPKKILRVTLPLGMQLVHGTRVIVDNSQPMQSPYVICFQNGCMSDYEVTPELLANMKKGQNLVVQAINSNGAPLTLPLPLAEFAKAYDGPPTDPKQFEETQKKLQEELQKRAEEQRKKLEAAQGQQPGGAAPANPAAK</sequence>
<dbReference type="InterPro" id="IPR010642">
    <property type="entry name" value="Invasion_prot_B"/>
</dbReference>
<dbReference type="EMBL" id="LT670844">
    <property type="protein sequence ID" value="SHM04612.1"/>
    <property type="molecule type" value="Genomic_DNA"/>
</dbReference>
<proteinExistence type="predicted"/>
<feature type="chain" id="PRO_5012997577" evidence="2">
    <location>
        <begin position="37"/>
        <end position="281"/>
    </location>
</feature>
<evidence type="ECO:0000313" key="4">
    <source>
        <dbReference type="Proteomes" id="UP000189935"/>
    </source>
</evidence>
<dbReference type="Gene3D" id="2.60.40.1880">
    <property type="entry name" value="Invasion associated locus B (IalB) protein"/>
    <property type="match status" value="1"/>
</dbReference>
<feature type="region of interest" description="Disordered" evidence="1">
    <location>
        <begin position="36"/>
        <end position="89"/>
    </location>
</feature>
<name>A0A1M7FKI6_9BRAD</name>
<feature type="signal peptide" evidence="2">
    <location>
        <begin position="1"/>
        <end position="36"/>
    </location>
</feature>
<keyword evidence="2" id="KW-0732">Signal</keyword>
<dbReference type="Pfam" id="PF06776">
    <property type="entry name" value="IalB"/>
    <property type="match status" value="1"/>
</dbReference>
<evidence type="ECO:0000256" key="2">
    <source>
        <dbReference type="SAM" id="SignalP"/>
    </source>
</evidence>
<feature type="compositionally biased region" description="Low complexity" evidence="1">
    <location>
        <begin position="264"/>
        <end position="281"/>
    </location>
</feature>
<dbReference type="RefSeq" id="WP_079544500.1">
    <property type="nucleotide sequence ID" value="NZ_LT670844.1"/>
</dbReference>
<dbReference type="InterPro" id="IPR038696">
    <property type="entry name" value="IalB_sf"/>
</dbReference>
<gene>
    <name evidence="3" type="ORF">SAMN05444159_7530</name>
</gene>
<protein>
    <submittedName>
        <fullName evidence="3">Invasion protein IalB, involved in pathogenesis</fullName>
    </submittedName>
</protein>
<organism evidence="3 4">
    <name type="scientific">Bradyrhizobium lablabi</name>
    <dbReference type="NCBI Taxonomy" id="722472"/>
    <lineage>
        <taxon>Bacteria</taxon>
        <taxon>Pseudomonadati</taxon>
        <taxon>Pseudomonadota</taxon>
        <taxon>Alphaproteobacteria</taxon>
        <taxon>Hyphomicrobiales</taxon>
        <taxon>Nitrobacteraceae</taxon>
        <taxon>Bradyrhizobium</taxon>
    </lineage>
</organism>
<evidence type="ECO:0000256" key="1">
    <source>
        <dbReference type="SAM" id="MobiDB-lite"/>
    </source>
</evidence>
<accession>A0A1M7FKI6</accession>
<evidence type="ECO:0000313" key="3">
    <source>
        <dbReference type="EMBL" id="SHM04612.1"/>
    </source>
</evidence>
<dbReference type="OrthoDB" id="8017994at2"/>
<dbReference type="AlphaFoldDB" id="A0A1M7FKI6"/>
<feature type="region of interest" description="Disordered" evidence="1">
    <location>
        <begin position="231"/>
        <end position="281"/>
    </location>
</feature>
<feature type="compositionally biased region" description="Basic and acidic residues" evidence="1">
    <location>
        <begin position="238"/>
        <end position="263"/>
    </location>
</feature>
<dbReference type="Proteomes" id="UP000189935">
    <property type="component" value="Chromosome I"/>
</dbReference>